<proteinExistence type="predicted"/>
<comment type="caution">
    <text evidence="1">The sequence shown here is derived from an EMBL/GenBank/DDBJ whole genome shotgun (WGS) entry which is preliminary data.</text>
</comment>
<dbReference type="AlphaFoldDB" id="A0A9W9Z663"/>
<evidence type="ECO:0000313" key="2">
    <source>
        <dbReference type="Proteomes" id="UP001163046"/>
    </source>
</evidence>
<keyword evidence="2" id="KW-1185">Reference proteome</keyword>
<evidence type="ECO:0000313" key="1">
    <source>
        <dbReference type="EMBL" id="KAJ7375946.1"/>
    </source>
</evidence>
<dbReference type="EMBL" id="MU826429">
    <property type="protein sequence ID" value="KAJ7375946.1"/>
    <property type="molecule type" value="Genomic_DNA"/>
</dbReference>
<name>A0A9W9Z663_9CNID</name>
<dbReference type="Proteomes" id="UP001163046">
    <property type="component" value="Unassembled WGS sequence"/>
</dbReference>
<sequence length="110" mass="11974">MQREGPGQESARAWVRDEAVEHVHARCDVMFTIGFGGRAFIAAPTSGRGWCADIAPAWKACVGIQEREKLEKILVKGSSEATVKETEGKGKSVLKIGVESKMLAQWISES</sequence>
<accession>A0A9W9Z663</accession>
<gene>
    <name evidence="1" type="ORF">OS493_037909</name>
</gene>
<reference evidence="1" key="1">
    <citation type="submission" date="2023-01" db="EMBL/GenBank/DDBJ databases">
        <title>Genome assembly of the deep-sea coral Lophelia pertusa.</title>
        <authorList>
            <person name="Herrera S."/>
            <person name="Cordes E."/>
        </authorList>
    </citation>
    <scope>NUCLEOTIDE SEQUENCE</scope>
    <source>
        <strain evidence="1">USNM1676648</strain>
        <tissue evidence="1">Polyp</tissue>
    </source>
</reference>
<organism evidence="1 2">
    <name type="scientific">Desmophyllum pertusum</name>
    <dbReference type="NCBI Taxonomy" id="174260"/>
    <lineage>
        <taxon>Eukaryota</taxon>
        <taxon>Metazoa</taxon>
        <taxon>Cnidaria</taxon>
        <taxon>Anthozoa</taxon>
        <taxon>Hexacorallia</taxon>
        <taxon>Scleractinia</taxon>
        <taxon>Caryophylliina</taxon>
        <taxon>Caryophylliidae</taxon>
        <taxon>Desmophyllum</taxon>
    </lineage>
</organism>
<protein>
    <submittedName>
        <fullName evidence="1">Uncharacterized protein</fullName>
    </submittedName>
</protein>